<gene>
    <name evidence="10" type="ORF">Zmor_004254</name>
</gene>
<proteinExistence type="inferred from homology"/>
<comment type="caution">
    <text evidence="10">The sequence shown here is derived from an EMBL/GenBank/DDBJ whole genome shotgun (WGS) entry which is preliminary data.</text>
</comment>
<feature type="domain" description="Origin recognition complex subunit 2 RecA-like" evidence="8">
    <location>
        <begin position="232"/>
        <end position="390"/>
    </location>
</feature>
<dbReference type="InterPro" id="IPR007220">
    <property type="entry name" value="ORC2"/>
</dbReference>
<dbReference type="InterPro" id="IPR056772">
    <property type="entry name" value="RecA-like_ORC2"/>
</dbReference>
<evidence type="ECO:0000259" key="9">
    <source>
        <dbReference type="Pfam" id="PF24882"/>
    </source>
</evidence>
<comment type="function">
    <text evidence="6">Component of the origin recognition complex (ORC) that binds origins of replication. DNA-binding is ATP-dependent. ORC is required to assemble the pre-replication complex necessary to initiate DNA replication.</text>
</comment>
<evidence type="ECO:0000256" key="5">
    <source>
        <dbReference type="ARBA" id="ARBA00023242"/>
    </source>
</evidence>
<feature type="region of interest" description="Disordered" evidence="7">
    <location>
        <begin position="117"/>
        <end position="160"/>
    </location>
</feature>
<dbReference type="GO" id="GO:0006260">
    <property type="term" value="P:DNA replication"/>
    <property type="evidence" value="ECO:0007669"/>
    <property type="project" value="UniProtKB-UniRule"/>
</dbReference>
<evidence type="ECO:0000256" key="3">
    <source>
        <dbReference type="ARBA" id="ARBA00019080"/>
    </source>
</evidence>
<evidence type="ECO:0000259" key="8">
    <source>
        <dbReference type="Pfam" id="PF04084"/>
    </source>
</evidence>
<protein>
    <recommendedName>
        <fullName evidence="3 6">Origin recognition complex subunit 2</fullName>
    </recommendedName>
</protein>
<dbReference type="AlphaFoldDB" id="A0AA38HLA5"/>
<evidence type="ECO:0000256" key="6">
    <source>
        <dbReference type="RuleBase" id="RU368084"/>
    </source>
</evidence>
<dbReference type="Proteomes" id="UP001168821">
    <property type="component" value="Unassembled WGS sequence"/>
</dbReference>
<organism evidence="10 11">
    <name type="scientific">Zophobas morio</name>
    <dbReference type="NCBI Taxonomy" id="2755281"/>
    <lineage>
        <taxon>Eukaryota</taxon>
        <taxon>Metazoa</taxon>
        <taxon>Ecdysozoa</taxon>
        <taxon>Arthropoda</taxon>
        <taxon>Hexapoda</taxon>
        <taxon>Insecta</taxon>
        <taxon>Pterygota</taxon>
        <taxon>Neoptera</taxon>
        <taxon>Endopterygota</taxon>
        <taxon>Coleoptera</taxon>
        <taxon>Polyphaga</taxon>
        <taxon>Cucujiformia</taxon>
        <taxon>Tenebrionidae</taxon>
        <taxon>Zophobas</taxon>
    </lineage>
</organism>
<dbReference type="PANTHER" id="PTHR14052:SF0">
    <property type="entry name" value="ORIGIN RECOGNITION COMPLEX SUBUNIT 2"/>
    <property type="match status" value="1"/>
</dbReference>
<comment type="subunit">
    <text evidence="6">Component of the origin recognition complex (ORC).</text>
</comment>
<sequence length="497" mass="56948">MEGDLEVFSPRRGTRQRKLSQKASEFLSTHTRRSTINEDKRPIIVTSASESESDESDSNDKPLILHENEHVTGDKIFTFQVRKKCETMIQLMVPKTPQTFRTKFKKDIAMRVLDDSSEADFSGSDSEYVVSDNETESEATSGTNSDGANEPTPIKSKTNAPKVIFKQQQTSKRITKSYRIKTEDYFSNHASKKILTSNHTLDKLETPRLSQDELQKLLARIKLSTQHSAASQRLKERNRIYFEKWMYLMHENINILLYGLGSKKDILNIFHEKYLKKLPTIVVNGFFPSLSIKDVLDGIILNLLELKETPANVFEACELVEREFSYISDTHLYLLVHNIDLIRNGKAQTVFARLSTLSNIHLIATIEHINAPLIWDHSKLSKFKFTWWDVTTFQSYTDETLFEGSMMVQRTGTLALSSLRNVFLSLTSNSKGLAFKDLYSLCREAFLVSSDLALRAQLTEFVDHKMVKYKRSPDGTEYVIIPIANTVLQQFLTEQTI</sequence>
<feature type="compositionally biased region" description="Polar residues" evidence="7">
    <location>
        <begin position="138"/>
        <end position="147"/>
    </location>
</feature>
<dbReference type="InterPro" id="IPR056773">
    <property type="entry name" value="WHD_ORC2"/>
</dbReference>
<dbReference type="PANTHER" id="PTHR14052">
    <property type="entry name" value="ORIGIN RECOGNITION COMPLEX SUBUNIT 2"/>
    <property type="match status" value="1"/>
</dbReference>
<dbReference type="Pfam" id="PF24882">
    <property type="entry name" value="WHD_ORC2"/>
    <property type="match status" value="1"/>
</dbReference>
<keyword evidence="5 6" id="KW-0539">Nucleus</keyword>
<comment type="similarity">
    <text evidence="2 6">Belongs to the ORC2 family.</text>
</comment>
<accession>A0AA38HLA5</accession>
<feature type="domain" description="Origin recognition complex subunit 2 winged-helix" evidence="9">
    <location>
        <begin position="428"/>
        <end position="484"/>
    </location>
</feature>
<dbReference type="GO" id="GO:0003688">
    <property type="term" value="F:DNA replication origin binding"/>
    <property type="evidence" value="ECO:0007669"/>
    <property type="project" value="UniProtKB-UniRule"/>
</dbReference>
<evidence type="ECO:0000313" key="11">
    <source>
        <dbReference type="Proteomes" id="UP001168821"/>
    </source>
</evidence>
<name>A0AA38HLA5_9CUCU</name>
<evidence type="ECO:0000256" key="1">
    <source>
        <dbReference type="ARBA" id="ARBA00004123"/>
    </source>
</evidence>
<keyword evidence="11" id="KW-1185">Reference proteome</keyword>
<reference evidence="10" key="1">
    <citation type="journal article" date="2023" name="G3 (Bethesda)">
        <title>Whole genome assemblies of Zophobas morio and Tenebrio molitor.</title>
        <authorList>
            <person name="Kaur S."/>
            <person name="Stinson S.A."/>
            <person name="diCenzo G.C."/>
        </authorList>
    </citation>
    <scope>NUCLEOTIDE SEQUENCE</scope>
    <source>
        <strain evidence="10">QUZm001</strain>
    </source>
</reference>
<evidence type="ECO:0000313" key="10">
    <source>
        <dbReference type="EMBL" id="KAJ3639094.1"/>
    </source>
</evidence>
<dbReference type="EMBL" id="JALNTZ010000014">
    <property type="protein sequence ID" value="KAJ3639094.1"/>
    <property type="molecule type" value="Genomic_DNA"/>
</dbReference>
<dbReference type="GO" id="GO:0005664">
    <property type="term" value="C:nuclear origin of replication recognition complex"/>
    <property type="evidence" value="ECO:0007669"/>
    <property type="project" value="UniProtKB-UniRule"/>
</dbReference>
<dbReference type="Pfam" id="PF04084">
    <property type="entry name" value="RecA-like_ORC2"/>
    <property type="match status" value="1"/>
</dbReference>
<feature type="region of interest" description="Disordered" evidence="7">
    <location>
        <begin position="1"/>
        <end position="61"/>
    </location>
</feature>
<evidence type="ECO:0000256" key="4">
    <source>
        <dbReference type="ARBA" id="ARBA00022705"/>
    </source>
</evidence>
<evidence type="ECO:0000256" key="2">
    <source>
        <dbReference type="ARBA" id="ARBA00007421"/>
    </source>
</evidence>
<keyword evidence="4 6" id="KW-0235">DNA replication</keyword>
<evidence type="ECO:0000256" key="7">
    <source>
        <dbReference type="SAM" id="MobiDB-lite"/>
    </source>
</evidence>
<comment type="subcellular location">
    <subcellularLocation>
        <location evidence="1 6">Nucleus</location>
    </subcellularLocation>
</comment>